<accession>A0ABT5HV29</accession>
<dbReference type="InterPro" id="IPR000415">
    <property type="entry name" value="Nitroreductase-like"/>
</dbReference>
<dbReference type="PANTHER" id="PTHR43673">
    <property type="entry name" value="NAD(P)H NITROREDUCTASE YDGI-RELATED"/>
    <property type="match status" value="1"/>
</dbReference>
<protein>
    <submittedName>
        <fullName evidence="4">Nitroreductase family protein</fullName>
    </submittedName>
</protein>
<dbReference type="CDD" id="cd02138">
    <property type="entry name" value="TdsD-like"/>
    <property type="match status" value="1"/>
</dbReference>
<keyword evidence="5" id="KW-1185">Reference proteome</keyword>
<dbReference type="EMBL" id="JAQQKX010000008">
    <property type="protein sequence ID" value="MDC7683767.1"/>
    <property type="molecule type" value="Genomic_DNA"/>
</dbReference>
<evidence type="ECO:0000313" key="5">
    <source>
        <dbReference type="Proteomes" id="UP001214854"/>
    </source>
</evidence>
<dbReference type="InterPro" id="IPR029479">
    <property type="entry name" value="Nitroreductase"/>
</dbReference>
<evidence type="ECO:0000313" key="4">
    <source>
        <dbReference type="EMBL" id="MDC7683767.1"/>
    </source>
</evidence>
<evidence type="ECO:0000259" key="3">
    <source>
        <dbReference type="Pfam" id="PF00881"/>
    </source>
</evidence>
<keyword evidence="2" id="KW-0560">Oxidoreductase</keyword>
<feature type="domain" description="Nitroreductase" evidence="3">
    <location>
        <begin position="23"/>
        <end position="74"/>
    </location>
</feature>
<dbReference type="Gene3D" id="3.40.109.10">
    <property type="entry name" value="NADH Oxidase"/>
    <property type="match status" value="1"/>
</dbReference>
<comment type="caution">
    <text evidence="4">The sequence shown here is derived from an EMBL/GenBank/DDBJ whole genome shotgun (WGS) entry which is preliminary data.</text>
</comment>
<dbReference type="RefSeq" id="WP_272748231.1">
    <property type="nucleotide sequence ID" value="NZ_JAQQKX010000008.1"/>
</dbReference>
<evidence type="ECO:0000256" key="1">
    <source>
        <dbReference type="ARBA" id="ARBA00007118"/>
    </source>
</evidence>
<evidence type="ECO:0000256" key="2">
    <source>
        <dbReference type="ARBA" id="ARBA00023002"/>
    </source>
</evidence>
<dbReference type="Pfam" id="PF00881">
    <property type="entry name" value="Nitroreductase"/>
    <property type="match status" value="1"/>
</dbReference>
<proteinExistence type="inferred from homology"/>
<gene>
    <name evidence="4" type="ORF">PQU92_10800</name>
</gene>
<dbReference type="SUPFAM" id="SSF55469">
    <property type="entry name" value="FMN-dependent nitroreductase-like"/>
    <property type="match status" value="1"/>
</dbReference>
<organism evidence="4 5">
    <name type="scientific">Asticcacaulis aquaticus</name>
    <dbReference type="NCBI Taxonomy" id="2984212"/>
    <lineage>
        <taxon>Bacteria</taxon>
        <taxon>Pseudomonadati</taxon>
        <taxon>Pseudomonadota</taxon>
        <taxon>Alphaproteobacteria</taxon>
        <taxon>Caulobacterales</taxon>
        <taxon>Caulobacteraceae</taxon>
        <taxon>Asticcacaulis</taxon>
    </lineage>
</organism>
<dbReference type="Proteomes" id="UP001214854">
    <property type="component" value="Unassembled WGS sequence"/>
</dbReference>
<name>A0ABT5HV29_9CAUL</name>
<reference evidence="4 5" key="1">
    <citation type="submission" date="2023-01" db="EMBL/GenBank/DDBJ databases">
        <title>Novel species of the genus Asticcacaulis isolated from rivers.</title>
        <authorList>
            <person name="Lu H."/>
        </authorList>
    </citation>
    <scope>NUCLEOTIDE SEQUENCE [LARGE SCALE GENOMIC DNA]</scope>
    <source>
        <strain evidence="4 5">BYS171W</strain>
    </source>
</reference>
<sequence length="203" mass="22762">MPLDSTPLPTRRAEHAVDPVFTDRWSSRALTGEPIGDKDLFTCFEAARWAPSAFNAQPWRFVYAHRDGEGWDALLGLLNTKNRLWAYKASALIAVVSRKDFVFEDQTVPVGSHAFDTGAAWAALAHQAHLLGYSTRAIGGFDRKAAPQVLDLPDNFEAQTFVAIGRRAPLSQLDETFHTQEYPSERRPLETFIFEGRFTSVHD</sequence>
<comment type="similarity">
    <text evidence="1">Belongs to the nitroreductase family.</text>
</comment>
<dbReference type="PANTHER" id="PTHR43673:SF10">
    <property type="entry name" value="NADH DEHYDROGENASE_NAD(P)H NITROREDUCTASE XCC3605-RELATED"/>
    <property type="match status" value="1"/>
</dbReference>